<dbReference type="AlphaFoldDB" id="M2QSX7"/>
<dbReference type="EMBL" id="KB445801">
    <property type="protein sequence ID" value="EMD35145.1"/>
    <property type="molecule type" value="Genomic_DNA"/>
</dbReference>
<feature type="compositionally biased region" description="Polar residues" evidence="1">
    <location>
        <begin position="306"/>
        <end position="320"/>
    </location>
</feature>
<evidence type="ECO:0000313" key="2">
    <source>
        <dbReference type="EMBL" id="EMD35145.1"/>
    </source>
</evidence>
<gene>
    <name evidence="2" type="ORF">CERSUDRAFT_116620</name>
</gene>
<name>M2QSX7_CERS8</name>
<dbReference type="Proteomes" id="UP000016930">
    <property type="component" value="Unassembled WGS sequence"/>
</dbReference>
<feature type="compositionally biased region" description="Basic and acidic residues" evidence="1">
    <location>
        <begin position="94"/>
        <end position="103"/>
    </location>
</feature>
<evidence type="ECO:0000313" key="3">
    <source>
        <dbReference type="Proteomes" id="UP000016930"/>
    </source>
</evidence>
<proteinExistence type="predicted"/>
<feature type="compositionally biased region" description="Basic residues" evidence="1">
    <location>
        <begin position="77"/>
        <end position="93"/>
    </location>
</feature>
<feature type="compositionally biased region" description="Acidic residues" evidence="1">
    <location>
        <begin position="570"/>
        <end position="580"/>
    </location>
</feature>
<organism evidence="2 3">
    <name type="scientific">Ceriporiopsis subvermispora (strain B)</name>
    <name type="common">White-rot fungus</name>
    <name type="synonym">Gelatoporia subvermispora</name>
    <dbReference type="NCBI Taxonomy" id="914234"/>
    <lineage>
        <taxon>Eukaryota</taxon>
        <taxon>Fungi</taxon>
        <taxon>Dikarya</taxon>
        <taxon>Basidiomycota</taxon>
        <taxon>Agaricomycotina</taxon>
        <taxon>Agaricomycetes</taxon>
        <taxon>Polyporales</taxon>
        <taxon>Gelatoporiaceae</taxon>
        <taxon>Gelatoporia</taxon>
    </lineage>
</organism>
<sequence length="580" mass="62668">MLAPSVEASRAKRLERQQSRFRDRGGVFVPSERNVLLEILLEKAPTHESAVKTRRKDEGATDNQDLGKDKEKAKVGALKKPRQSQAQARRKSKAALELERARNGDAQAGPSDLSKAPKEVKKARASRAGTAKAPVLIDDEDGAPAPPATKKPTKKAQPKDKCTASQDPPGASDPAPKKAPARKRPRKVAEEDEGESDFEQTQKKRTKTVKEPAKRGRPKKPAKDVEINEGEIVDKQEARPVANARGRPKGKGKVTKATMRDNDPHADAEDVARPRARKAPAKKLDKESVPLPGEAEDEPLQEPAPVQTNLSGKSARAQKSQSRHPPRDAVAQVADISIAVTGEIEEPVKRKPARKKLQVPESDDEDEDSRSAATAKSMREKVKETTQADSADSGNLDVGKSRTQALKHKPGAVRTITNTNALSGLEEHITPPPSKKRPRETQKADEAGPDDVQPDPPADPPPKRTRTTKKGAADKLQQKDNNTDTSSETISLDEAPTKAVAKGVKPAKRAASTRTRSRGCVSDDVVDFTVPTKTASGDGKASVKKGSAPRYKPKPKPRLSMFPAPRMGGEDEDDPLDCLS</sequence>
<dbReference type="HOGENOM" id="CLU_470084_0_0_1"/>
<evidence type="ECO:0000256" key="1">
    <source>
        <dbReference type="SAM" id="MobiDB-lite"/>
    </source>
</evidence>
<feature type="compositionally biased region" description="Basic and acidic residues" evidence="1">
    <location>
        <begin position="221"/>
        <end position="238"/>
    </location>
</feature>
<feature type="compositionally biased region" description="Basic and acidic residues" evidence="1">
    <location>
        <begin position="42"/>
        <end position="74"/>
    </location>
</feature>
<feature type="compositionally biased region" description="Basic and acidic residues" evidence="1">
    <location>
        <begin position="377"/>
        <end position="386"/>
    </location>
</feature>
<feature type="compositionally biased region" description="Basic and acidic residues" evidence="1">
    <location>
        <begin position="258"/>
        <end position="273"/>
    </location>
</feature>
<keyword evidence="3" id="KW-1185">Reference proteome</keyword>
<protein>
    <submittedName>
        <fullName evidence="2">Uncharacterized protein</fullName>
    </submittedName>
</protein>
<accession>M2QSX7</accession>
<reference evidence="2 3" key="1">
    <citation type="journal article" date="2012" name="Proc. Natl. Acad. Sci. U.S.A.">
        <title>Comparative genomics of Ceriporiopsis subvermispora and Phanerochaete chrysosporium provide insight into selective ligninolysis.</title>
        <authorList>
            <person name="Fernandez-Fueyo E."/>
            <person name="Ruiz-Duenas F.J."/>
            <person name="Ferreira P."/>
            <person name="Floudas D."/>
            <person name="Hibbett D.S."/>
            <person name="Canessa P."/>
            <person name="Larrondo L.F."/>
            <person name="James T.Y."/>
            <person name="Seelenfreund D."/>
            <person name="Lobos S."/>
            <person name="Polanco R."/>
            <person name="Tello M."/>
            <person name="Honda Y."/>
            <person name="Watanabe T."/>
            <person name="Watanabe T."/>
            <person name="Ryu J.S."/>
            <person name="Kubicek C.P."/>
            <person name="Schmoll M."/>
            <person name="Gaskell J."/>
            <person name="Hammel K.E."/>
            <person name="St John F.J."/>
            <person name="Vanden Wymelenberg A."/>
            <person name="Sabat G."/>
            <person name="Splinter BonDurant S."/>
            <person name="Syed K."/>
            <person name="Yadav J.S."/>
            <person name="Doddapaneni H."/>
            <person name="Subramanian V."/>
            <person name="Lavin J.L."/>
            <person name="Oguiza J.A."/>
            <person name="Perez G."/>
            <person name="Pisabarro A.G."/>
            <person name="Ramirez L."/>
            <person name="Santoyo F."/>
            <person name="Master E."/>
            <person name="Coutinho P.M."/>
            <person name="Henrissat B."/>
            <person name="Lombard V."/>
            <person name="Magnuson J.K."/>
            <person name="Kuees U."/>
            <person name="Hori C."/>
            <person name="Igarashi K."/>
            <person name="Samejima M."/>
            <person name="Held B.W."/>
            <person name="Barry K.W."/>
            <person name="LaButti K.M."/>
            <person name="Lapidus A."/>
            <person name="Lindquist E.A."/>
            <person name="Lucas S.M."/>
            <person name="Riley R."/>
            <person name="Salamov A.A."/>
            <person name="Hoffmeister D."/>
            <person name="Schwenk D."/>
            <person name="Hadar Y."/>
            <person name="Yarden O."/>
            <person name="de Vries R.P."/>
            <person name="Wiebenga A."/>
            <person name="Stenlid J."/>
            <person name="Eastwood D."/>
            <person name="Grigoriev I.V."/>
            <person name="Berka R.M."/>
            <person name="Blanchette R.A."/>
            <person name="Kersten P."/>
            <person name="Martinez A.T."/>
            <person name="Vicuna R."/>
            <person name="Cullen D."/>
        </authorList>
    </citation>
    <scope>NUCLEOTIDE SEQUENCE [LARGE SCALE GENOMIC DNA]</scope>
    <source>
        <strain evidence="2 3">B</strain>
    </source>
</reference>
<dbReference type="STRING" id="914234.M2QSX7"/>
<dbReference type="OrthoDB" id="3047765at2759"/>
<feature type="region of interest" description="Disordered" evidence="1">
    <location>
        <begin position="42"/>
        <end position="580"/>
    </location>
</feature>
<feature type="compositionally biased region" description="Basic and acidic residues" evidence="1">
    <location>
        <begin position="471"/>
        <end position="482"/>
    </location>
</feature>